<dbReference type="AlphaFoldDB" id="A0A085G3P5"/>
<proteinExistence type="predicted"/>
<dbReference type="Proteomes" id="UP000028653">
    <property type="component" value="Unassembled WGS sequence"/>
</dbReference>
<organism evidence="1 2">
    <name type="scientific">Buttiauxella agrestis ATCC 33320</name>
    <dbReference type="NCBI Taxonomy" id="1006004"/>
    <lineage>
        <taxon>Bacteria</taxon>
        <taxon>Pseudomonadati</taxon>
        <taxon>Pseudomonadota</taxon>
        <taxon>Gammaproteobacteria</taxon>
        <taxon>Enterobacterales</taxon>
        <taxon>Enterobacteriaceae</taxon>
        <taxon>Buttiauxella</taxon>
    </lineage>
</organism>
<name>A0A085G3P5_9ENTR</name>
<protein>
    <submittedName>
        <fullName evidence="1">Uncharacterized protein</fullName>
    </submittedName>
</protein>
<dbReference type="STRING" id="1006004.GBAG_3389"/>
<keyword evidence="2" id="KW-1185">Reference proteome</keyword>
<gene>
    <name evidence="1" type="ORF">GBAG_3389</name>
</gene>
<accession>A0A085G3P5</accession>
<sequence>MKAIEMSQVIEQRYGSMVKEPFGNASSLIMRIVRLREFSQGECNDNTLQIILSRKCANGNIQLMRAIKTRYTKICTFFIR</sequence>
<evidence type="ECO:0000313" key="1">
    <source>
        <dbReference type="EMBL" id="KFC78340.1"/>
    </source>
</evidence>
<dbReference type="EMBL" id="JMPI01000058">
    <property type="protein sequence ID" value="KFC78340.1"/>
    <property type="molecule type" value="Genomic_DNA"/>
</dbReference>
<reference evidence="1 2" key="1">
    <citation type="submission" date="2014-05" db="EMBL/GenBank/DDBJ databases">
        <title>ATOL: Assembling a taxonomically balanced genome-scale reconstruction of the evolutionary history of the Enterobacteriaceae.</title>
        <authorList>
            <person name="Plunkett G.III."/>
            <person name="Neeno-Eckwall E.C."/>
            <person name="Glasner J.D."/>
            <person name="Perna N.T."/>
        </authorList>
    </citation>
    <scope>NUCLEOTIDE SEQUENCE [LARGE SCALE GENOMIC DNA]</scope>
    <source>
        <strain evidence="1 2">ATCC 33320</strain>
    </source>
</reference>
<comment type="caution">
    <text evidence="1">The sequence shown here is derived from an EMBL/GenBank/DDBJ whole genome shotgun (WGS) entry which is preliminary data.</text>
</comment>
<evidence type="ECO:0000313" key="2">
    <source>
        <dbReference type="Proteomes" id="UP000028653"/>
    </source>
</evidence>